<accession>A0ACD5EF74</accession>
<sequence length="79" mass="9012">MEKMVAVSRGLLWPQVREGRSWAIYLAVKDLEKMEQEADAICAYVQDKDSTLRSAAHVHALSRHSEAMEARGTRQIFTH</sequence>
<dbReference type="EMBL" id="CP171850">
    <property type="protein sequence ID" value="XKM37753.1"/>
    <property type="molecule type" value="Genomic_DNA"/>
</dbReference>
<geneLocation type="plasmid" evidence="1 2">
    <name>unnamed3</name>
</geneLocation>
<keyword evidence="1" id="KW-0614">Plasmid</keyword>
<protein>
    <submittedName>
        <fullName evidence="1">Uncharacterized protein</fullName>
    </submittedName>
</protein>
<proteinExistence type="predicted"/>
<organism evidence="1 2">
    <name type="scientific">Rhizobium ruizarguesonis</name>
    <dbReference type="NCBI Taxonomy" id="2081791"/>
    <lineage>
        <taxon>Bacteria</taxon>
        <taxon>Pseudomonadati</taxon>
        <taxon>Pseudomonadota</taxon>
        <taxon>Alphaproteobacteria</taxon>
        <taxon>Hyphomicrobiales</taxon>
        <taxon>Rhizobiaceae</taxon>
        <taxon>Rhizobium/Agrobacterium group</taxon>
        <taxon>Rhizobium</taxon>
    </lineage>
</organism>
<dbReference type="Proteomes" id="UP000078465">
    <property type="component" value="Plasmid unnamed3"/>
</dbReference>
<reference evidence="1" key="1">
    <citation type="submission" date="2024-10" db="EMBL/GenBank/DDBJ databases">
        <title>Strain of Rhizobium-related bacteria isolated fromm roots of Vavilovia formosa.</title>
        <authorList>
            <person name="Kimeklis A."/>
            <person name="Afonin A."/>
        </authorList>
    </citation>
    <scope>NUCLEOTIDE SEQUENCE</scope>
    <source>
        <strain evidence="1">Vaf-46</strain>
    </source>
</reference>
<evidence type="ECO:0000313" key="1">
    <source>
        <dbReference type="EMBL" id="XKM37753.1"/>
    </source>
</evidence>
<gene>
    <name evidence="1" type="ORF">A4U53_000605</name>
</gene>
<evidence type="ECO:0000313" key="2">
    <source>
        <dbReference type="Proteomes" id="UP000078465"/>
    </source>
</evidence>
<name>A0ACD5EF74_9HYPH</name>